<accession>A0A2J6S1W7</accession>
<protein>
    <recommendedName>
        <fullName evidence="1">DUF7708 domain-containing protein</fullName>
    </recommendedName>
</protein>
<evidence type="ECO:0000313" key="3">
    <source>
        <dbReference type="Proteomes" id="UP000235786"/>
    </source>
</evidence>
<evidence type="ECO:0000259" key="1">
    <source>
        <dbReference type="Pfam" id="PF24809"/>
    </source>
</evidence>
<gene>
    <name evidence="2" type="ORF">L207DRAFT_563653</name>
</gene>
<reference evidence="2 3" key="1">
    <citation type="submission" date="2016-04" db="EMBL/GenBank/DDBJ databases">
        <title>A degradative enzymes factory behind the ericoid mycorrhizal symbiosis.</title>
        <authorList>
            <consortium name="DOE Joint Genome Institute"/>
            <person name="Martino E."/>
            <person name="Morin E."/>
            <person name="Grelet G."/>
            <person name="Kuo A."/>
            <person name="Kohler A."/>
            <person name="Daghino S."/>
            <person name="Barry K."/>
            <person name="Choi C."/>
            <person name="Cichocki N."/>
            <person name="Clum A."/>
            <person name="Copeland A."/>
            <person name="Hainaut M."/>
            <person name="Haridas S."/>
            <person name="Labutti K."/>
            <person name="Lindquist E."/>
            <person name="Lipzen A."/>
            <person name="Khouja H.-R."/>
            <person name="Murat C."/>
            <person name="Ohm R."/>
            <person name="Olson A."/>
            <person name="Spatafora J."/>
            <person name="Veneault-Fourrey C."/>
            <person name="Henrissat B."/>
            <person name="Grigoriev I."/>
            <person name="Martin F."/>
            <person name="Perotto S."/>
        </authorList>
    </citation>
    <scope>NUCLEOTIDE SEQUENCE [LARGE SCALE GENOMIC DNA]</scope>
    <source>
        <strain evidence="2 3">F</strain>
    </source>
</reference>
<dbReference type="OrthoDB" id="5419927at2759"/>
<dbReference type="InterPro" id="IPR056125">
    <property type="entry name" value="DUF7708"/>
</dbReference>
<dbReference type="Proteomes" id="UP000235786">
    <property type="component" value="Unassembled WGS sequence"/>
</dbReference>
<dbReference type="PANTHER" id="PTHR40619:SF3">
    <property type="entry name" value="FUNGAL STAND N-TERMINAL GOODBYE DOMAIN-CONTAINING PROTEIN"/>
    <property type="match status" value="1"/>
</dbReference>
<organism evidence="2 3">
    <name type="scientific">Hyaloscypha variabilis (strain UAMH 11265 / GT02V1 / F)</name>
    <name type="common">Meliniomyces variabilis</name>
    <dbReference type="NCBI Taxonomy" id="1149755"/>
    <lineage>
        <taxon>Eukaryota</taxon>
        <taxon>Fungi</taxon>
        <taxon>Dikarya</taxon>
        <taxon>Ascomycota</taxon>
        <taxon>Pezizomycotina</taxon>
        <taxon>Leotiomycetes</taxon>
        <taxon>Helotiales</taxon>
        <taxon>Hyaloscyphaceae</taxon>
        <taxon>Hyaloscypha</taxon>
        <taxon>Hyaloscypha variabilis</taxon>
    </lineage>
</organism>
<proteinExistence type="predicted"/>
<dbReference type="STRING" id="1149755.A0A2J6S1W7"/>
<sequence length="606" mass="68718">METTMLEQFQALYPGRRINEAALFVGDRVVLASQDEMVYEGGLDRFVPRDTAQEQQIISAELWKDADEEKIKLFDLVELVQNKLLKAKDGASQKTANLRSCKWDEVMSEVKATGQRWKTAPSRTAKARRCLEKLGQNSEALQAWLGLLPAGDYGASICGAFKLAIGAANQYHRIEDCIFEALSDIPEAMENARRYVSIYREHPTPFLERKTFDLYLAVLKALNHIMQFFADDSIRKFFSALGKQSSYKEELLKSVQEVKKHTVKIKEEALACSAEEQARTRRKVDQTYIKLDTAEKVLNSIYSLLYDRLGSVKKEQWTALFNANQPLMAIENTTKREIAGHDQYIKAAKRLLKLLCYDSRLLVDDIATCLKLGDILDEDSKARAAAMVQSEKLKTWLIEGATSRMLLVNGHSDLASAEGQSPLSLVDAELVTISERMESAFVIKYFCGLHTENVDPSPASSPAGLMTSLVGQLLSHMLSREINIDTSFLEKSDWKKVEKQDLFALYMVFRELVRQLPPKTLLVCVLDEVNLYETRELGDDTDVVMRRLTRLVANSTEVIIKMLVTCRGRALDFQQYFHEDEILDLDEDVDPDDAALWKIRHVGESE</sequence>
<dbReference type="AlphaFoldDB" id="A0A2J6S1W7"/>
<keyword evidence="3" id="KW-1185">Reference proteome</keyword>
<dbReference type="PANTHER" id="PTHR40619">
    <property type="entry name" value="FUNGAL STAND N-TERMINAL GOODBYE DOMAIN-CONTAINING PROTEIN"/>
    <property type="match status" value="1"/>
</dbReference>
<evidence type="ECO:0000313" key="2">
    <source>
        <dbReference type="EMBL" id="PMD44756.1"/>
    </source>
</evidence>
<name>A0A2J6S1W7_HYAVF</name>
<dbReference type="Pfam" id="PF24809">
    <property type="entry name" value="DUF7708"/>
    <property type="match status" value="1"/>
</dbReference>
<feature type="domain" description="DUF7708" evidence="1">
    <location>
        <begin position="152"/>
        <end position="276"/>
    </location>
</feature>
<dbReference type="EMBL" id="KZ613941">
    <property type="protein sequence ID" value="PMD44756.1"/>
    <property type="molecule type" value="Genomic_DNA"/>
</dbReference>